<dbReference type="PRINTS" id="PR00781">
    <property type="entry name" value="LIPOSIGPTASE"/>
</dbReference>
<feature type="transmembrane region" description="Helical" evidence="7">
    <location>
        <begin position="144"/>
        <end position="165"/>
    </location>
</feature>
<keyword evidence="5 7" id="KW-1133">Transmembrane helix</keyword>
<feature type="transmembrane region" description="Helical" evidence="7">
    <location>
        <begin position="80"/>
        <end position="99"/>
    </location>
</feature>
<keyword evidence="6 7" id="KW-0472">Membrane</keyword>
<dbReference type="GO" id="GO:0016020">
    <property type="term" value="C:membrane"/>
    <property type="evidence" value="ECO:0007669"/>
    <property type="project" value="InterPro"/>
</dbReference>
<keyword evidence="3 7" id="KW-0812">Transmembrane</keyword>
<dbReference type="AlphaFoldDB" id="A0A3B1DQX3"/>
<dbReference type="PANTHER" id="PTHR33695">
    <property type="entry name" value="LIPOPROTEIN SIGNAL PEPTIDASE"/>
    <property type="match status" value="1"/>
</dbReference>
<accession>A0A3B1DQX3</accession>
<reference evidence="8" key="1">
    <citation type="submission" date="2018-06" db="EMBL/GenBank/DDBJ databases">
        <authorList>
            <person name="Zhirakovskaya E."/>
        </authorList>
    </citation>
    <scope>NUCLEOTIDE SEQUENCE</scope>
</reference>
<keyword evidence="2" id="KW-0645">Protease</keyword>
<evidence type="ECO:0000256" key="3">
    <source>
        <dbReference type="ARBA" id="ARBA00022692"/>
    </source>
</evidence>
<evidence type="ECO:0000256" key="4">
    <source>
        <dbReference type="ARBA" id="ARBA00022801"/>
    </source>
</evidence>
<protein>
    <submittedName>
        <fullName evidence="8">Lipoprotein signal peptidase</fullName>
        <ecNumber evidence="8">3.4.23.36</ecNumber>
    </submittedName>
</protein>
<proteinExistence type="inferred from homology"/>
<evidence type="ECO:0000256" key="7">
    <source>
        <dbReference type="SAM" id="Phobius"/>
    </source>
</evidence>
<evidence type="ECO:0000256" key="1">
    <source>
        <dbReference type="ARBA" id="ARBA00022475"/>
    </source>
</evidence>
<dbReference type="HAMAP" id="MF_00161">
    <property type="entry name" value="LspA"/>
    <property type="match status" value="1"/>
</dbReference>
<dbReference type="EC" id="3.4.23.36" evidence="8"/>
<keyword evidence="1" id="KW-1003">Cell membrane</keyword>
<dbReference type="EMBL" id="UOGL01000212">
    <property type="protein sequence ID" value="VAX38498.1"/>
    <property type="molecule type" value="Genomic_DNA"/>
</dbReference>
<keyword evidence="4 8" id="KW-0378">Hydrolase</keyword>
<keyword evidence="8" id="KW-0449">Lipoprotein</keyword>
<dbReference type="NCBIfam" id="TIGR00077">
    <property type="entry name" value="lspA"/>
    <property type="match status" value="1"/>
</dbReference>
<dbReference type="InterPro" id="IPR001872">
    <property type="entry name" value="Peptidase_A8"/>
</dbReference>
<evidence type="ECO:0000256" key="2">
    <source>
        <dbReference type="ARBA" id="ARBA00022670"/>
    </source>
</evidence>
<organism evidence="8">
    <name type="scientific">hydrothermal vent metagenome</name>
    <dbReference type="NCBI Taxonomy" id="652676"/>
    <lineage>
        <taxon>unclassified sequences</taxon>
        <taxon>metagenomes</taxon>
        <taxon>ecological metagenomes</taxon>
    </lineage>
</organism>
<evidence type="ECO:0000256" key="5">
    <source>
        <dbReference type="ARBA" id="ARBA00022989"/>
    </source>
</evidence>
<dbReference type="Pfam" id="PF01252">
    <property type="entry name" value="Peptidase_A8"/>
    <property type="match status" value="1"/>
</dbReference>
<evidence type="ECO:0000256" key="6">
    <source>
        <dbReference type="ARBA" id="ARBA00023136"/>
    </source>
</evidence>
<dbReference type="PANTHER" id="PTHR33695:SF1">
    <property type="entry name" value="LIPOPROTEIN SIGNAL PEPTIDASE"/>
    <property type="match status" value="1"/>
</dbReference>
<dbReference type="GO" id="GO:0004190">
    <property type="term" value="F:aspartic-type endopeptidase activity"/>
    <property type="evidence" value="ECO:0007669"/>
    <property type="project" value="UniProtKB-EC"/>
</dbReference>
<sequence length="180" mass="20104">MTTPTPQTDNKRSFPFRILLLGATLFFCIGCDQYTKKLAVDHLTNAPVKTYLDDTIRIQHVKNSGGFLGLGETLSPSSRFWVFTVINGLLLFGICLFLWKKRDIPIFSFFSLVLFLAGGIGNQIDRLMQQGLVTDFLNLGIGPIRTGIFNVADVAISVGLLMLCWTWKQETPQENEAPSK</sequence>
<dbReference type="GO" id="GO:0006508">
    <property type="term" value="P:proteolysis"/>
    <property type="evidence" value="ECO:0007669"/>
    <property type="project" value="UniProtKB-KW"/>
</dbReference>
<gene>
    <name evidence="8" type="ORF">MNBD_PLANCTO02-163</name>
</gene>
<name>A0A3B1DQX3_9ZZZZ</name>
<feature type="transmembrane region" description="Helical" evidence="7">
    <location>
        <begin position="106"/>
        <end position="124"/>
    </location>
</feature>
<evidence type="ECO:0000313" key="8">
    <source>
        <dbReference type="EMBL" id="VAX38498.1"/>
    </source>
</evidence>